<dbReference type="EMBL" id="AFRT01000296">
    <property type="protein sequence ID" value="ELU44541.1"/>
    <property type="molecule type" value="Genomic_DNA"/>
</dbReference>
<evidence type="ECO:0000313" key="1">
    <source>
        <dbReference type="EMBL" id="ELU44541.1"/>
    </source>
</evidence>
<proteinExistence type="predicted"/>
<dbReference type="AlphaFoldDB" id="L8X2I3"/>
<comment type="caution">
    <text evidence="1">The sequence shown here is derived from an EMBL/GenBank/DDBJ whole genome shotgun (WGS) entry which is preliminary data.</text>
</comment>
<evidence type="ECO:0000313" key="2">
    <source>
        <dbReference type="Proteomes" id="UP000011668"/>
    </source>
</evidence>
<gene>
    <name evidence="1" type="ORF">AG1IA_01439</name>
</gene>
<protein>
    <submittedName>
        <fullName evidence="1">Uncharacterized protein</fullName>
    </submittedName>
</protein>
<dbReference type="HOGENOM" id="CLU_3034008_0_0_1"/>
<organism evidence="1 2">
    <name type="scientific">Thanatephorus cucumeris (strain AG1-IA)</name>
    <name type="common">Rice sheath blight fungus</name>
    <name type="synonym">Rhizoctonia solani</name>
    <dbReference type="NCBI Taxonomy" id="983506"/>
    <lineage>
        <taxon>Eukaryota</taxon>
        <taxon>Fungi</taxon>
        <taxon>Dikarya</taxon>
        <taxon>Basidiomycota</taxon>
        <taxon>Agaricomycotina</taxon>
        <taxon>Agaricomycetes</taxon>
        <taxon>Cantharellales</taxon>
        <taxon>Ceratobasidiaceae</taxon>
        <taxon>Rhizoctonia</taxon>
        <taxon>Rhizoctonia solani AG-1</taxon>
    </lineage>
</organism>
<accession>L8X2I3</accession>
<reference evidence="1 2" key="1">
    <citation type="journal article" date="2013" name="Nat. Commun.">
        <title>The evolution and pathogenic mechanisms of the rice sheath blight pathogen.</title>
        <authorList>
            <person name="Zheng A."/>
            <person name="Lin R."/>
            <person name="Xu L."/>
            <person name="Qin P."/>
            <person name="Tang C."/>
            <person name="Ai P."/>
            <person name="Zhang D."/>
            <person name="Liu Y."/>
            <person name="Sun Z."/>
            <person name="Feng H."/>
            <person name="Wang Y."/>
            <person name="Chen Y."/>
            <person name="Liang X."/>
            <person name="Fu R."/>
            <person name="Li Q."/>
            <person name="Zhang J."/>
            <person name="Yu X."/>
            <person name="Xie Z."/>
            <person name="Ding L."/>
            <person name="Guan P."/>
            <person name="Tang J."/>
            <person name="Liang Y."/>
            <person name="Wang S."/>
            <person name="Deng Q."/>
            <person name="Li S."/>
            <person name="Zhu J."/>
            <person name="Wang L."/>
            <person name="Liu H."/>
            <person name="Li P."/>
        </authorList>
    </citation>
    <scope>NUCLEOTIDE SEQUENCE [LARGE SCALE GENOMIC DNA]</scope>
    <source>
        <strain evidence="2">AG-1 IA</strain>
    </source>
</reference>
<dbReference type="Proteomes" id="UP000011668">
    <property type="component" value="Unassembled WGS sequence"/>
</dbReference>
<keyword evidence="2" id="KW-1185">Reference proteome</keyword>
<name>L8X2I3_THACA</name>
<sequence length="55" mass="5982">MGVYVQVSSGTGILARGATKAKYQKTPVGVLEEYWFQPEEGVAQLCLSEYCQIPG</sequence>